<keyword evidence="2" id="KW-1185">Reference proteome</keyword>
<accession>A0A4Y2NG28</accession>
<proteinExistence type="predicted"/>
<sequence length="85" mass="9831">MKGKEDAVVWVTQAAKPRPTERSKAPLLDCRYQLHRHYLTLLMKMKKKGYRLFTVPCQQAGVWARIQRLFTTIAVEPGTDSMLPE</sequence>
<evidence type="ECO:0000313" key="1">
    <source>
        <dbReference type="EMBL" id="GBN37609.1"/>
    </source>
</evidence>
<dbReference type="Proteomes" id="UP000499080">
    <property type="component" value="Unassembled WGS sequence"/>
</dbReference>
<organism evidence="1 2">
    <name type="scientific">Araneus ventricosus</name>
    <name type="common">Orbweaver spider</name>
    <name type="synonym">Epeira ventricosa</name>
    <dbReference type="NCBI Taxonomy" id="182803"/>
    <lineage>
        <taxon>Eukaryota</taxon>
        <taxon>Metazoa</taxon>
        <taxon>Ecdysozoa</taxon>
        <taxon>Arthropoda</taxon>
        <taxon>Chelicerata</taxon>
        <taxon>Arachnida</taxon>
        <taxon>Araneae</taxon>
        <taxon>Araneomorphae</taxon>
        <taxon>Entelegynae</taxon>
        <taxon>Araneoidea</taxon>
        <taxon>Araneidae</taxon>
        <taxon>Araneus</taxon>
    </lineage>
</organism>
<gene>
    <name evidence="1" type="ORF">AVEN_263918_1</name>
</gene>
<evidence type="ECO:0000313" key="2">
    <source>
        <dbReference type="Proteomes" id="UP000499080"/>
    </source>
</evidence>
<protein>
    <submittedName>
        <fullName evidence="1">Uncharacterized protein</fullName>
    </submittedName>
</protein>
<dbReference type="AlphaFoldDB" id="A0A4Y2NG28"/>
<name>A0A4Y2NG28_ARAVE</name>
<dbReference type="EMBL" id="BGPR01009046">
    <property type="protein sequence ID" value="GBN37609.1"/>
    <property type="molecule type" value="Genomic_DNA"/>
</dbReference>
<reference evidence="1 2" key="1">
    <citation type="journal article" date="2019" name="Sci. Rep.">
        <title>Orb-weaving spider Araneus ventricosus genome elucidates the spidroin gene catalogue.</title>
        <authorList>
            <person name="Kono N."/>
            <person name="Nakamura H."/>
            <person name="Ohtoshi R."/>
            <person name="Moran D.A.P."/>
            <person name="Shinohara A."/>
            <person name="Yoshida Y."/>
            <person name="Fujiwara M."/>
            <person name="Mori M."/>
            <person name="Tomita M."/>
            <person name="Arakawa K."/>
        </authorList>
    </citation>
    <scope>NUCLEOTIDE SEQUENCE [LARGE SCALE GENOMIC DNA]</scope>
</reference>
<comment type="caution">
    <text evidence="1">The sequence shown here is derived from an EMBL/GenBank/DDBJ whole genome shotgun (WGS) entry which is preliminary data.</text>
</comment>